<organism evidence="1 2">
    <name type="scientific">Spiromyces aspiralis</name>
    <dbReference type="NCBI Taxonomy" id="68401"/>
    <lineage>
        <taxon>Eukaryota</taxon>
        <taxon>Fungi</taxon>
        <taxon>Fungi incertae sedis</taxon>
        <taxon>Zoopagomycota</taxon>
        <taxon>Kickxellomycotina</taxon>
        <taxon>Kickxellomycetes</taxon>
        <taxon>Kickxellales</taxon>
        <taxon>Kickxellaceae</taxon>
        <taxon>Spiromyces</taxon>
    </lineage>
</organism>
<comment type="caution">
    <text evidence="1">The sequence shown here is derived from an EMBL/GenBank/DDBJ whole genome shotgun (WGS) entry which is preliminary data.</text>
</comment>
<reference evidence="1" key="1">
    <citation type="submission" date="2022-06" db="EMBL/GenBank/DDBJ databases">
        <title>Phylogenomic reconstructions and comparative analyses of Kickxellomycotina fungi.</title>
        <authorList>
            <person name="Reynolds N.K."/>
            <person name="Stajich J.E."/>
            <person name="Barry K."/>
            <person name="Grigoriev I.V."/>
            <person name="Crous P."/>
            <person name="Smith M.E."/>
        </authorList>
    </citation>
    <scope>NUCLEOTIDE SEQUENCE</scope>
    <source>
        <strain evidence="1">RSA 2271</strain>
    </source>
</reference>
<gene>
    <name evidence="1" type="ORF">EV182_002351</name>
</gene>
<dbReference type="Proteomes" id="UP001145114">
    <property type="component" value="Unassembled WGS sequence"/>
</dbReference>
<sequence>MSMKSRKPWEAYIAIDIPHKSTTTISTGTNSDSSELYQSLKIDRVEKARLMANSCACMVSESLDDILNRIGCSGEYREFIGEHEADVAVLAKSLPKTLRLKKGDQQAALMPFLRHIVDKANGIWRHKNPTVRRPRKYYVDDTHKRFVYDTKLRPDIIISTDICPNFGTAELIMKFKQSEDKGAAATGQNTPNIYARLRKYACHMWAKQPTRRFVPVLLVHDLYVTLVLFARHKVYRTKIGSALAGNPSNKTVIRLLLFLLSSEKTNLGIILPHDLGDTKAVSFSPSFPGLFCQRLGVKIVRKAQRYQQQQSTSPCPDNHPTTSQFEIDVVV</sequence>
<keyword evidence="2" id="KW-1185">Reference proteome</keyword>
<proteinExistence type="predicted"/>
<accession>A0ACC1HTB9</accession>
<dbReference type="EMBL" id="JAMZIH010000476">
    <property type="protein sequence ID" value="KAJ1679290.1"/>
    <property type="molecule type" value="Genomic_DNA"/>
</dbReference>
<protein>
    <submittedName>
        <fullName evidence="1">Uncharacterized protein</fullName>
    </submittedName>
</protein>
<name>A0ACC1HTB9_9FUNG</name>
<evidence type="ECO:0000313" key="2">
    <source>
        <dbReference type="Proteomes" id="UP001145114"/>
    </source>
</evidence>
<evidence type="ECO:0000313" key="1">
    <source>
        <dbReference type="EMBL" id="KAJ1679290.1"/>
    </source>
</evidence>
<feature type="non-terminal residue" evidence="1">
    <location>
        <position position="331"/>
    </location>
</feature>